<dbReference type="OrthoDB" id="1902587at2759"/>
<dbReference type="HOGENOM" id="CLU_090476_1_0_1"/>
<dbReference type="GO" id="GO:0009507">
    <property type="term" value="C:chloroplast"/>
    <property type="evidence" value="ECO:0007669"/>
    <property type="project" value="TreeGrafter"/>
</dbReference>
<reference evidence="4 5" key="1">
    <citation type="journal article" date="2007" name="Proc. Natl. Acad. Sci. U.S.A.">
        <title>The tiny eukaryote Ostreococcus provides genomic insights into the paradox of plankton speciation.</title>
        <authorList>
            <person name="Palenik B."/>
            <person name="Grimwood J."/>
            <person name="Aerts A."/>
            <person name="Rouze P."/>
            <person name="Salamov A."/>
            <person name="Putnam N."/>
            <person name="Dupont C."/>
            <person name="Jorgensen R."/>
            <person name="Derelle E."/>
            <person name="Rombauts S."/>
            <person name="Zhou K."/>
            <person name="Otillar R."/>
            <person name="Merchant S.S."/>
            <person name="Podell S."/>
            <person name="Gaasterland T."/>
            <person name="Napoli C."/>
            <person name="Gendler K."/>
            <person name="Manuell A."/>
            <person name="Tai V."/>
            <person name="Vallon O."/>
            <person name="Piganeau G."/>
            <person name="Jancek S."/>
            <person name="Heijde M."/>
            <person name="Jabbari K."/>
            <person name="Bowler C."/>
            <person name="Lohr M."/>
            <person name="Robbens S."/>
            <person name="Werner G."/>
            <person name="Dubchak I."/>
            <person name="Pazour G.J."/>
            <person name="Ren Q."/>
            <person name="Paulsen I."/>
            <person name="Delwiche C."/>
            <person name="Schmutz J."/>
            <person name="Rokhsar D."/>
            <person name="Van de Peer Y."/>
            <person name="Moreau H."/>
            <person name="Grigoriev I.V."/>
        </authorList>
    </citation>
    <scope>NUCLEOTIDE SEQUENCE [LARGE SCALE GENOMIC DNA]</scope>
    <source>
        <strain evidence="4 5">CCE9901</strain>
    </source>
</reference>
<dbReference type="InterPro" id="IPR001179">
    <property type="entry name" value="PPIase_FKBP_dom"/>
</dbReference>
<accession>A4S816</accession>
<evidence type="ECO:0000256" key="2">
    <source>
        <dbReference type="SAM" id="MobiDB-lite"/>
    </source>
</evidence>
<name>A4S816_OSTLU</name>
<dbReference type="SUPFAM" id="SSF54534">
    <property type="entry name" value="FKBP-like"/>
    <property type="match status" value="1"/>
</dbReference>
<dbReference type="Pfam" id="PF00254">
    <property type="entry name" value="FKBP_C"/>
    <property type="match status" value="1"/>
</dbReference>
<feature type="compositionally biased region" description="Low complexity" evidence="2">
    <location>
        <begin position="1"/>
        <end position="22"/>
    </location>
</feature>
<dbReference type="PANTHER" id="PTHR47598">
    <property type="entry name" value="PEPTIDYL-PROLYL CIS-TRANS ISOMERASE FKBP17-2, CHLOROPLASTIC"/>
    <property type="match status" value="1"/>
</dbReference>
<evidence type="ECO:0000313" key="4">
    <source>
        <dbReference type="EMBL" id="ABO99842.1"/>
    </source>
</evidence>
<proteinExistence type="predicted"/>
<feature type="region of interest" description="Disordered" evidence="2">
    <location>
        <begin position="1"/>
        <end position="76"/>
    </location>
</feature>
<dbReference type="InterPro" id="IPR046357">
    <property type="entry name" value="PPIase_dom_sf"/>
</dbReference>
<keyword evidence="1 4" id="KW-0413">Isomerase</keyword>
<dbReference type="InterPro" id="IPR053111">
    <property type="entry name" value="Chloro_FKBP-type_PPIase"/>
</dbReference>
<dbReference type="GO" id="GO:0003755">
    <property type="term" value="F:peptidyl-prolyl cis-trans isomerase activity"/>
    <property type="evidence" value="ECO:0007669"/>
    <property type="project" value="UniProtKB-KW"/>
</dbReference>
<dbReference type="PANTHER" id="PTHR47598:SF1">
    <property type="entry name" value="PEPTIDYL-PROLYL CIS-TRANS ISOMERASE FKBP17-2, CHLOROPLASTIC"/>
    <property type="match status" value="1"/>
</dbReference>
<organism evidence="4 5">
    <name type="scientific">Ostreococcus lucimarinus (strain CCE9901)</name>
    <dbReference type="NCBI Taxonomy" id="436017"/>
    <lineage>
        <taxon>Eukaryota</taxon>
        <taxon>Viridiplantae</taxon>
        <taxon>Chlorophyta</taxon>
        <taxon>Mamiellophyceae</taxon>
        <taxon>Mamiellales</taxon>
        <taxon>Bathycoccaceae</taxon>
        <taxon>Ostreococcus</taxon>
    </lineage>
</organism>
<keyword evidence="1" id="KW-0697">Rotamase</keyword>
<dbReference type="Proteomes" id="UP000001568">
    <property type="component" value="Chromosome 15"/>
</dbReference>
<dbReference type="OMA" id="TENQAHA"/>
<keyword evidence="5" id="KW-1185">Reference proteome</keyword>
<comment type="catalytic activity">
    <reaction evidence="1">
        <text>[protein]-peptidylproline (omega=180) = [protein]-peptidylproline (omega=0)</text>
        <dbReference type="Rhea" id="RHEA:16237"/>
        <dbReference type="Rhea" id="RHEA-COMP:10747"/>
        <dbReference type="Rhea" id="RHEA-COMP:10748"/>
        <dbReference type="ChEBI" id="CHEBI:83833"/>
        <dbReference type="ChEBI" id="CHEBI:83834"/>
        <dbReference type="EC" id="5.2.1.8"/>
    </reaction>
</comment>
<dbReference type="Gene3D" id="3.10.50.40">
    <property type="match status" value="1"/>
</dbReference>
<dbReference type="eggNOG" id="KOG0552">
    <property type="taxonomic scope" value="Eukaryota"/>
</dbReference>
<dbReference type="EMBL" id="CP000595">
    <property type="protein sequence ID" value="ABO99842.1"/>
    <property type="molecule type" value="Genomic_DNA"/>
</dbReference>
<sequence>MRATATRATATATATATRASTRALRRARAATTARRFDASRRAASTSNDGDGSDDADASDATPTRAKRDKPLPGSGVNLYDPVATASRFLTRRFGIVGGLGLVALLASVEGGEIVKALLERDVDVSTTAEEFAVEGNANGLRARDVKIGGGASAKRGDFVGVNLTVVDAEDGVEYLNTKKAKRPIAFTYEKKPLLAPICEAIEDGVRTMKRGGVRRVFAPSAAAFGERGVVLTDGTRIKPNRDLIIDIVLEEVSPSYV</sequence>
<protein>
    <recommendedName>
        <fullName evidence="1">peptidylprolyl isomerase</fullName>
        <ecNumber evidence="1">5.2.1.8</ecNumber>
    </recommendedName>
</protein>
<evidence type="ECO:0000313" key="5">
    <source>
        <dbReference type="Proteomes" id="UP000001568"/>
    </source>
</evidence>
<feature type="domain" description="PPIase FKBP-type" evidence="3">
    <location>
        <begin position="156"/>
        <end position="253"/>
    </location>
</feature>
<dbReference type="STRING" id="436017.A4S816"/>
<dbReference type="KEGG" id="olu:OSTLU_27692"/>
<dbReference type="AlphaFoldDB" id="A4S816"/>
<evidence type="ECO:0000256" key="1">
    <source>
        <dbReference type="PROSITE-ProRule" id="PRU00277"/>
    </source>
</evidence>
<dbReference type="EC" id="5.2.1.8" evidence="1"/>
<dbReference type="Gramene" id="ABO99842">
    <property type="protein sequence ID" value="ABO99842"/>
    <property type="gene ID" value="OSTLU_27692"/>
</dbReference>
<dbReference type="PROSITE" id="PS50059">
    <property type="entry name" value="FKBP_PPIASE"/>
    <property type="match status" value="1"/>
</dbReference>
<evidence type="ECO:0000259" key="3">
    <source>
        <dbReference type="PROSITE" id="PS50059"/>
    </source>
</evidence>
<gene>
    <name evidence="4" type="primary">FBP17-3</name>
    <name evidence="4" type="ORF">OSTLU_27692</name>
</gene>
<dbReference type="RefSeq" id="XP_001421549.1">
    <property type="nucleotide sequence ID" value="XM_001421512.1"/>
</dbReference>
<dbReference type="GeneID" id="5005820"/>